<proteinExistence type="predicted"/>
<evidence type="ECO:0000256" key="2">
    <source>
        <dbReference type="ARBA" id="ARBA00023125"/>
    </source>
</evidence>
<evidence type="ECO:0000313" key="6">
    <source>
        <dbReference type="Proteomes" id="UP000595857"/>
    </source>
</evidence>
<gene>
    <name evidence="5" type="ORF">JI748_10965</name>
</gene>
<evidence type="ECO:0000256" key="1">
    <source>
        <dbReference type="ARBA" id="ARBA00023015"/>
    </source>
</evidence>
<dbReference type="SMART" id="SM00895">
    <property type="entry name" value="FCD"/>
    <property type="match status" value="1"/>
</dbReference>
<dbReference type="Proteomes" id="UP000595857">
    <property type="component" value="Chromosome"/>
</dbReference>
<keyword evidence="2" id="KW-0238">DNA-binding</keyword>
<feature type="domain" description="HTH gntR-type" evidence="4">
    <location>
        <begin position="16"/>
        <end position="84"/>
    </location>
</feature>
<keyword evidence="1" id="KW-0805">Transcription regulation</keyword>
<dbReference type="PROSITE" id="PS50949">
    <property type="entry name" value="HTH_GNTR"/>
    <property type="match status" value="1"/>
</dbReference>
<dbReference type="InterPro" id="IPR036390">
    <property type="entry name" value="WH_DNA-bd_sf"/>
</dbReference>
<dbReference type="CDD" id="cd07377">
    <property type="entry name" value="WHTH_GntR"/>
    <property type="match status" value="1"/>
</dbReference>
<dbReference type="PANTHER" id="PTHR43537:SF5">
    <property type="entry name" value="UXU OPERON TRANSCRIPTIONAL REGULATOR"/>
    <property type="match status" value="1"/>
</dbReference>
<evidence type="ECO:0000259" key="4">
    <source>
        <dbReference type="PROSITE" id="PS50949"/>
    </source>
</evidence>
<dbReference type="SUPFAM" id="SSF48008">
    <property type="entry name" value="GntR ligand-binding domain-like"/>
    <property type="match status" value="1"/>
</dbReference>
<dbReference type="InterPro" id="IPR011711">
    <property type="entry name" value="GntR_C"/>
</dbReference>
<reference evidence="5 6" key="1">
    <citation type="submission" date="2021-01" db="EMBL/GenBank/DDBJ databases">
        <title>Genome seq and assembly of Devosia sp. LEGU1.</title>
        <authorList>
            <person name="Chhetri G."/>
        </authorList>
    </citation>
    <scope>NUCLEOTIDE SEQUENCE [LARGE SCALE GENOMIC DNA]</scope>
    <source>
        <strain evidence="5 6">LEGU1</strain>
    </source>
</reference>
<name>A0ABX7C245_9HYPH</name>
<protein>
    <submittedName>
        <fullName evidence="5">FadR family transcriptional regulator</fullName>
    </submittedName>
</protein>
<organism evidence="5 6">
    <name type="scientific">Devosia rhizoryzae</name>
    <dbReference type="NCBI Taxonomy" id="2774137"/>
    <lineage>
        <taxon>Bacteria</taxon>
        <taxon>Pseudomonadati</taxon>
        <taxon>Pseudomonadota</taxon>
        <taxon>Alphaproteobacteria</taxon>
        <taxon>Hyphomicrobiales</taxon>
        <taxon>Devosiaceae</taxon>
        <taxon>Devosia</taxon>
    </lineage>
</organism>
<dbReference type="InterPro" id="IPR036388">
    <property type="entry name" value="WH-like_DNA-bd_sf"/>
</dbReference>
<dbReference type="Gene3D" id="1.10.10.10">
    <property type="entry name" value="Winged helix-like DNA-binding domain superfamily/Winged helix DNA-binding domain"/>
    <property type="match status" value="1"/>
</dbReference>
<dbReference type="InterPro" id="IPR000524">
    <property type="entry name" value="Tscrpt_reg_HTH_GntR"/>
</dbReference>
<accession>A0ABX7C245</accession>
<dbReference type="PRINTS" id="PR00035">
    <property type="entry name" value="HTHGNTR"/>
</dbReference>
<sequence>MTQTGSSLDVEPRHRTLFADRVYQLLQTRISNGEYASDEKLPSEKELSDQFDVSRPIVREALDRLRKEGMIYSRQGAGSFVRLRTEPRSLGFPPVETIADIQRCYEFRLTIEPEAAFFAAKRRNEAAISSIGEVVELLSSATDQQRHREDADFAFHKAVADASNNHYYSSAMQALRSHIAVGMKLHGLALMGPGRGLEKVLDEHRHIYECIRDGDAETARQQMRTHLEGSRNRLFEDRVLDLSL</sequence>
<keyword evidence="6" id="KW-1185">Reference proteome</keyword>
<dbReference type="InterPro" id="IPR008920">
    <property type="entry name" value="TF_FadR/GntR_C"/>
</dbReference>
<dbReference type="SUPFAM" id="SSF46785">
    <property type="entry name" value="Winged helix' DNA-binding domain"/>
    <property type="match status" value="1"/>
</dbReference>
<evidence type="ECO:0000313" key="5">
    <source>
        <dbReference type="EMBL" id="QQR38302.1"/>
    </source>
</evidence>
<dbReference type="Pfam" id="PF00392">
    <property type="entry name" value="GntR"/>
    <property type="match status" value="1"/>
</dbReference>
<dbReference type="EMBL" id="CP068046">
    <property type="protein sequence ID" value="QQR38302.1"/>
    <property type="molecule type" value="Genomic_DNA"/>
</dbReference>
<evidence type="ECO:0000256" key="3">
    <source>
        <dbReference type="ARBA" id="ARBA00023163"/>
    </source>
</evidence>
<dbReference type="Pfam" id="PF07729">
    <property type="entry name" value="FCD"/>
    <property type="match status" value="1"/>
</dbReference>
<dbReference type="RefSeq" id="WP_201630470.1">
    <property type="nucleotide sequence ID" value="NZ_CP068046.1"/>
</dbReference>
<keyword evidence="3" id="KW-0804">Transcription</keyword>
<dbReference type="SMART" id="SM00345">
    <property type="entry name" value="HTH_GNTR"/>
    <property type="match status" value="1"/>
</dbReference>
<dbReference type="Gene3D" id="1.20.120.530">
    <property type="entry name" value="GntR ligand-binding domain-like"/>
    <property type="match status" value="1"/>
</dbReference>
<dbReference type="PANTHER" id="PTHR43537">
    <property type="entry name" value="TRANSCRIPTIONAL REGULATOR, GNTR FAMILY"/>
    <property type="match status" value="1"/>
</dbReference>